<dbReference type="SUPFAM" id="SSF82697">
    <property type="entry name" value="PurS-like"/>
    <property type="match status" value="1"/>
</dbReference>
<dbReference type="AlphaFoldDB" id="D3SN82"/>
<evidence type="ECO:0000313" key="7">
    <source>
        <dbReference type="EMBL" id="ADC90212.1"/>
    </source>
</evidence>
<evidence type="ECO:0000256" key="3">
    <source>
        <dbReference type="ARBA" id="ARBA00022741"/>
    </source>
</evidence>
<dbReference type="PANTHER" id="PTHR34696">
    <property type="entry name" value="PHOSPHORIBOSYLFORMYLGLYCINAMIDINE SYNTHASE SUBUNIT PURS"/>
    <property type="match status" value="1"/>
</dbReference>
<keyword evidence="8" id="KW-1185">Reference proteome</keyword>
<dbReference type="HOGENOM" id="CLU_164833_3_0_0"/>
<dbReference type="eggNOG" id="COG1828">
    <property type="taxonomic scope" value="Bacteria"/>
</dbReference>
<keyword evidence="3" id="KW-0547">Nucleotide-binding</keyword>
<keyword evidence="5" id="KW-0067">ATP-binding</keyword>
<dbReference type="Pfam" id="PF02700">
    <property type="entry name" value="PurS"/>
    <property type="match status" value="1"/>
</dbReference>
<reference evidence="8" key="1">
    <citation type="journal article" date="2010" name="Stand. Genomic Sci.">
        <title>Complete genome sequence of Thermocrinis albus type strain (HI 11/12T).</title>
        <authorList>
            <person name="Wirth R."/>
            <person name="Sikorski J."/>
            <person name="Brambilla E."/>
            <person name="Misra M."/>
            <person name="Lapidus A."/>
            <person name="Copeland A."/>
            <person name="Nolan M."/>
            <person name="Lucas S."/>
            <person name="Chen F."/>
            <person name="Tice H."/>
            <person name="Cheng J.F."/>
            <person name="Han C."/>
            <person name="Detter J.C."/>
            <person name="Tapia R."/>
            <person name="Bruce D."/>
            <person name="Goodwin L."/>
            <person name="Pitluck S."/>
            <person name="Pati A."/>
            <person name="Anderson I."/>
            <person name="Ivanova N."/>
            <person name="Mavromatis K."/>
            <person name="Mikhailova N."/>
            <person name="Chen A."/>
            <person name="Palaniappan K."/>
            <person name="Bilek Y."/>
            <person name="Hader T."/>
            <person name="Land M."/>
            <person name="Hauser L."/>
            <person name="Chang Y.J."/>
            <person name="Jeffries C.D."/>
            <person name="Tindall B.J."/>
            <person name="Rohde M."/>
            <person name="Goker M."/>
            <person name="Bristow J."/>
            <person name="Eisen J.A."/>
            <person name="Markowitz V."/>
            <person name="Hugenholtz P."/>
            <person name="Kyrpides N.C."/>
            <person name="Klenk H.P."/>
        </authorList>
    </citation>
    <scope>NUCLEOTIDE SEQUENCE [LARGE SCALE GENOMIC DNA]</scope>
    <source>
        <strain evidence="8">DSM 14484 / JCM 11386 / HI 11/12</strain>
    </source>
</reference>
<dbReference type="GO" id="GO:0005524">
    <property type="term" value="F:ATP binding"/>
    <property type="evidence" value="ECO:0007669"/>
    <property type="project" value="UniProtKB-KW"/>
</dbReference>
<dbReference type="PANTHER" id="PTHR34696:SF1">
    <property type="entry name" value="PHOSPHORIBOSYLFORMYLGLYCINAMIDINE SYNTHASE SUBUNIT PURS"/>
    <property type="match status" value="1"/>
</dbReference>
<evidence type="ECO:0000256" key="6">
    <source>
        <dbReference type="NCBIfam" id="TIGR00302"/>
    </source>
</evidence>
<keyword evidence="4" id="KW-0658">Purine biosynthesis</keyword>
<organism evidence="7 8">
    <name type="scientific">Thermocrinis albus (strain DSM 14484 / JCM 11386 / HI 11/12)</name>
    <dbReference type="NCBI Taxonomy" id="638303"/>
    <lineage>
        <taxon>Bacteria</taxon>
        <taxon>Pseudomonadati</taxon>
        <taxon>Aquificota</taxon>
        <taxon>Aquificia</taxon>
        <taxon>Aquificales</taxon>
        <taxon>Aquificaceae</taxon>
        <taxon>Thermocrinis</taxon>
    </lineage>
</organism>
<dbReference type="OrthoDB" id="9799101at2"/>
<proteinExistence type="predicted"/>
<keyword evidence="2" id="KW-0436">Ligase</keyword>
<keyword evidence="1" id="KW-0963">Cytoplasm</keyword>
<dbReference type="EMBL" id="CP001931">
    <property type="protein sequence ID" value="ADC90212.1"/>
    <property type="molecule type" value="Genomic_DNA"/>
</dbReference>
<name>D3SN82_THEAH</name>
<evidence type="ECO:0000256" key="4">
    <source>
        <dbReference type="ARBA" id="ARBA00022755"/>
    </source>
</evidence>
<sequence length="70" mass="7912">MKVRVLIMPKRGLLDPEGRAVKEMLTDNGFTVKDVKVGKVVELEVEEGTDIKKLVEGFLINPLVEEYIIE</sequence>
<gene>
    <name evidence="7" type="ordered locus">Thal_1584</name>
</gene>
<dbReference type="RefSeq" id="WP_012992618.1">
    <property type="nucleotide sequence ID" value="NC_013894.1"/>
</dbReference>
<dbReference type="KEGG" id="tal:Thal_1584"/>
<dbReference type="NCBIfam" id="TIGR00302">
    <property type="entry name" value="phosphoribosylformylglycinamidine synthase subunit PurS"/>
    <property type="match status" value="1"/>
</dbReference>
<evidence type="ECO:0000256" key="5">
    <source>
        <dbReference type="ARBA" id="ARBA00022840"/>
    </source>
</evidence>
<evidence type="ECO:0000256" key="2">
    <source>
        <dbReference type="ARBA" id="ARBA00022598"/>
    </source>
</evidence>
<evidence type="ECO:0000313" key="8">
    <source>
        <dbReference type="Proteomes" id="UP000002043"/>
    </source>
</evidence>
<evidence type="ECO:0000256" key="1">
    <source>
        <dbReference type="ARBA" id="ARBA00022490"/>
    </source>
</evidence>
<dbReference type="InterPro" id="IPR003850">
    <property type="entry name" value="PurS"/>
</dbReference>
<protein>
    <recommendedName>
        <fullName evidence="6">Phosphoribosylformylglycinamidine synthase subunit PurS</fullName>
    </recommendedName>
</protein>
<dbReference type="InterPro" id="IPR036604">
    <property type="entry name" value="PurS-like_sf"/>
</dbReference>
<dbReference type="STRING" id="638303.Thal_1584"/>
<dbReference type="Gene3D" id="3.30.1280.10">
    <property type="entry name" value="Phosphoribosylformylglycinamidine synthase subunit PurS"/>
    <property type="match status" value="1"/>
</dbReference>
<dbReference type="GO" id="GO:0009152">
    <property type="term" value="P:purine ribonucleotide biosynthetic process"/>
    <property type="evidence" value="ECO:0007669"/>
    <property type="project" value="UniProtKB-UniRule"/>
</dbReference>
<dbReference type="Proteomes" id="UP000002043">
    <property type="component" value="Chromosome"/>
</dbReference>
<dbReference type="GO" id="GO:0004642">
    <property type="term" value="F:phosphoribosylformylglycinamidine synthase activity"/>
    <property type="evidence" value="ECO:0007669"/>
    <property type="project" value="UniProtKB-UniRule"/>
</dbReference>
<accession>D3SN82</accession>